<evidence type="ECO:0000256" key="3">
    <source>
        <dbReference type="ARBA" id="ARBA00022695"/>
    </source>
</evidence>
<keyword evidence="7" id="KW-0862">Zinc</keyword>
<evidence type="ECO:0000313" key="10">
    <source>
        <dbReference type="EMBL" id="OGG11887.1"/>
    </source>
</evidence>
<sequence>MDKKSTFANIVDFTGLKITLASPEEIRSWSHGEVTKPETINYRTLKPEKDGLFDERIFGPTKDWECYCGKYKRIRYRGIVCDKCGVEVTQSKVRRERIGHIALVAPVAHVWYFKGAPSKLSLLLDISPRALEEVIYFAQYLVTKVDEEKKKTVLEALVKSGKVRMDEVEARFKEEKVTKHEQYANEKEQVKSKVSGSEAKDLAVSELTLKERQELTGLDDQSQKEKDKIKEIVDSLISIVKAIKPLHTLTEDEYLRLLEYDAVDCFQVGMGAEAISEVIKRLDLDKLAAELREEIQNTSGQRHIKATKQLRVVDGMRKAHINPSWIIMSQLPVIPPDLRPMVQLTGGRFATSDLNDLYRRVINRNNRLKHLMDLGAPEIILRNEKRMLQEAVDSLIDVTQRPSSRAVIAPLRSLSDMLRGKQGRFRQNLLGKRVDYSGRSVIVVGPELNLTQCGLPKEMALEMFKPFVLRELIVRGIAPNVKNAKNVLERRTPEVFDILEEITKNHPVLLNRAPTLHKLGIQAFYPILIEGSAIRIHPCVCAGYNADFDGDQMAVHIPLSKESQHEAIHLMLPTHNLLKPADGSPITVPNKEMVLGCYYLTTVEADKESIDEKELPMFGDTSDLIFVYQSGRVGLRVPVRLRLNGEWIVTTVGKVLFNEILPSELRFINTPVKAATIKSLITQALGVYSKEEVVALIDAVKNVGFLGATLCGGLSVSVFDCVMVDEKDKIVNEAEDKVKEVDQNYQQGLITLEEKKRLSNEIWIEVTERIADITWQRMAKDNPVKMIIDSGGARASKDQLKQLSAIKGLVVDPLGKIVELPTKSNYREGLSIFEYVTSTRGSRKGLTDSALKTADAGYLTRRLVDVSHDMIIRMEDCGTSEGWEVFRKEDRQAAFAMRVIGRFTAADVIAPNSKKVLIAKDEELTEENIKLLDEHGVEFVLVRSPISCQAPVGMCAKCYGRDFSTNADVQMGTPVGVIAAQSIGEPGTQLTMRVRHAGGIVGLDVTQGLPRVEELFESRTPRVLSPLVEIAGKVEVTETESGYNVRVRNTAMKPPEEREYVIPLTSELKVADGDLVAAGDQLSSGYLDLKEVLQVRGLRGAQKYLITEIQRVYESQGIIIHDKHFEVIVRKMSDKVRADTSGDTMLLPGELVDRMRFQDENARVLAEGGEPATAQIIVLGITRASLFTESWLSAASFQETTNVLTDAALAAKEDKLLGLKENVIIGRLIPVSPERARIKT</sequence>
<dbReference type="InterPro" id="IPR042102">
    <property type="entry name" value="RNA_pol_Rpb1_3_sf"/>
</dbReference>
<dbReference type="PANTHER" id="PTHR19376">
    <property type="entry name" value="DNA-DIRECTED RNA POLYMERASE"/>
    <property type="match status" value="1"/>
</dbReference>
<dbReference type="CDD" id="cd02655">
    <property type="entry name" value="RNAP_beta'_C"/>
    <property type="match status" value="1"/>
</dbReference>
<reference evidence="10 11" key="1">
    <citation type="journal article" date="2016" name="Nat. Commun.">
        <title>Thousands of microbial genomes shed light on interconnected biogeochemical processes in an aquifer system.</title>
        <authorList>
            <person name="Anantharaman K."/>
            <person name="Brown C.T."/>
            <person name="Hug L.A."/>
            <person name="Sharon I."/>
            <person name="Castelle C.J."/>
            <person name="Probst A.J."/>
            <person name="Thomas B.C."/>
            <person name="Singh A."/>
            <person name="Wilkins M.J."/>
            <person name="Karaoz U."/>
            <person name="Brodie E.L."/>
            <person name="Williams K.H."/>
            <person name="Hubbard S.S."/>
            <person name="Banfield J.F."/>
        </authorList>
    </citation>
    <scope>NUCLEOTIDE SEQUENCE [LARGE SCALE GENOMIC DNA]</scope>
</reference>
<comment type="caution">
    <text evidence="10">The sequence shown here is derived from an EMBL/GenBank/DDBJ whole genome shotgun (WGS) entry which is preliminary data.</text>
</comment>
<comment type="catalytic activity">
    <reaction evidence="6 7 8">
        <text>RNA(n) + a ribonucleoside 5'-triphosphate = RNA(n+1) + diphosphate</text>
        <dbReference type="Rhea" id="RHEA:21248"/>
        <dbReference type="Rhea" id="RHEA-COMP:14527"/>
        <dbReference type="Rhea" id="RHEA-COMP:17342"/>
        <dbReference type="ChEBI" id="CHEBI:33019"/>
        <dbReference type="ChEBI" id="CHEBI:61557"/>
        <dbReference type="ChEBI" id="CHEBI:140395"/>
        <dbReference type="EC" id="2.7.7.6"/>
    </reaction>
</comment>
<dbReference type="Gene3D" id="1.10.274.100">
    <property type="entry name" value="RNA polymerase Rpb1, domain 3"/>
    <property type="match status" value="2"/>
</dbReference>
<keyword evidence="7" id="KW-0460">Magnesium</keyword>
<dbReference type="Pfam" id="PF00623">
    <property type="entry name" value="RNA_pol_Rpb1_2"/>
    <property type="match status" value="2"/>
</dbReference>
<dbReference type="SUPFAM" id="SSF64484">
    <property type="entry name" value="beta and beta-prime subunits of DNA dependent RNA-polymerase"/>
    <property type="match status" value="1"/>
</dbReference>
<feature type="binding site" evidence="7">
    <location>
        <position position="551"/>
    </location>
    <ligand>
        <name>Mg(2+)</name>
        <dbReference type="ChEBI" id="CHEBI:18420"/>
    </ligand>
</feature>
<comment type="function">
    <text evidence="7 8">DNA-dependent RNA polymerase catalyzes the transcription of DNA into RNA using the four ribonucleoside triphosphates as substrates.</text>
</comment>
<dbReference type="Gene3D" id="1.10.40.90">
    <property type="match status" value="1"/>
</dbReference>
<dbReference type="Gene3D" id="1.10.150.390">
    <property type="match status" value="1"/>
</dbReference>
<feature type="binding site" evidence="7">
    <location>
        <position position="955"/>
    </location>
    <ligand>
        <name>Zn(2+)</name>
        <dbReference type="ChEBI" id="CHEBI:29105"/>
        <label>2</label>
    </ligand>
</feature>
<dbReference type="Gene3D" id="1.10.132.30">
    <property type="match status" value="1"/>
</dbReference>
<dbReference type="InterPro" id="IPR007081">
    <property type="entry name" value="RNA_pol_Rpb1_5"/>
</dbReference>
<dbReference type="CDD" id="cd01609">
    <property type="entry name" value="RNAP_beta'_N"/>
    <property type="match status" value="1"/>
</dbReference>
<dbReference type="EC" id="2.7.7.6" evidence="7"/>
<protein>
    <recommendedName>
        <fullName evidence="7">DNA-directed RNA polymerase subunit beta'</fullName>
        <shortName evidence="7">RNAP subunit beta'</shortName>
        <ecNumber evidence="7">2.7.7.6</ecNumber>
    </recommendedName>
    <alternativeName>
        <fullName evidence="7">RNA polymerase subunit beta'</fullName>
    </alternativeName>
    <alternativeName>
        <fullName evidence="7">Transcriptase subunit beta'</fullName>
    </alternativeName>
</protein>
<evidence type="ECO:0000313" key="11">
    <source>
        <dbReference type="Proteomes" id="UP000177268"/>
    </source>
</evidence>
<dbReference type="Gene3D" id="4.10.860.120">
    <property type="entry name" value="RNA polymerase II, clamp domain"/>
    <property type="match status" value="1"/>
</dbReference>
<feature type="binding site" evidence="7">
    <location>
        <position position="958"/>
    </location>
    <ligand>
        <name>Zn(2+)</name>
        <dbReference type="ChEBI" id="CHEBI:29105"/>
        <label>2</label>
    </ligand>
</feature>
<feature type="binding site" evidence="7">
    <location>
        <position position="948"/>
    </location>
    <ligand>
        <name>Zn(2+)</name>
        <dbReference type="ChEBI" id="CHEBI:29105"/>
        <label>2</label>
    </ligand>
</feature>
<dbReference type="Gene3D" id="2.40.50.100">
    <property type="match status" value="1"/>
</dbReference>
<dbReference type="InterPro" id="IPR012754">
    <property type="entry name" value="DNA-dir_RpoC_beta_prime_bact"/>
</dbReference>
<dbReference type="NCBIfam" id="TIGR02386">
    <property type="entry name" value="rpoC_TIGR"/>
    <property type="match status" value="1"/>
</dbReference>
<dbReference type="GO" id="GO:0006351">
    <property type="term" value="P:DNA-templated transcription"/>
    <property type="evidence" value="ECO:0007669"/>
    <property type="project" value="UniProtKB-UniRule"/>
</dbReference>
<gene>
    <name evidence="7" type="primary">rpoC</name>
    <name evidence="10" type="ORF">A2Z00_00350</name>
</gene>
<feature type="binding site" evidence="7">
    <location>
        <position position="84"/>
    </location>
    <ligand>
        <name>Zn(2+)</name>
        <dbReference type="ChEBI" id="CHEBI:29105"/>
        <label>1</label>
    </ligand>
</feature>
<evidence type="ECO:0000259" key="9">
    <source>
        <dbReference type="SMART" id="SM00663"/>
    </source>
</evidence>
<evidence type="ECO:0000256" key="7">
    <source>
        <dbReference type="HAMAP-Rule" id="MF_01322"/>
    </source>
</evidence>
<dbReference type="InterPro" id="IPR000722">
    <property type="entry name" value="RNA_pol_asu"/>
</dbReference>
<proteinExistence type="inferred from homology"/>
<dbReference type="STRING" id="1798370.A2Z00_00350"/>
<organism evidence="10 11">
    <name type="scientific">Candidatus Gottesmanbacteria bacterium RBG_13_45_10</name>
    <dbReference type="NCBI Taxonomy" id="1798370"/>
    <lineage>
        <taxon>Bacteria</taxon>
        <taxon>Candidatus Gottesmaniibacteriota</taxon>
    </lineage>
</organism>
<dbReference type="InterPro" id="IPR007080">
    <property type="entry name" value="RNA_pol_Rpb1_1"/>
</dbReference>
<evidence type="ECO:0000256" key="8">
    <source>
        <dbReference type="RuleBase" id="RU004279"/>
    </source>
</evidence>
<evidence type="ECO:0000256" key="5">
    <source>
        <dbReference type="ARBA" id="ARBA00023163"/>
    </source>
</evidence>
<dbReference type="SMART" id="SM00663">
    <property type="entry name" value="RPOLA_N"/>
    <property type="match status" value="1"/>
</dbReference>
<dbReference type="InterPro" id="IPR006592">
    <property type="entry name" value="RNA_pol_N"/>
</dbReference>
<keyword evidence="3 7" id="KW-0548">Nucleotidyltransferase</keyword>
<dbReference type="GO" id="GO:0008270">
    <property type="term" value="F:zinc ion binding"/>
    <property type="evidence" value="ECO:0007669"/>
    <property type="project" value="UniProtKB-UniRule"/>
</dbReference>
<comment type="subunit">
    <text evidence="7">The RNAP catalytic core consists of 2 alpha, 1 beta, 1 beta' and 1 omega subunit. When a sigma factor is associated with the core the holoenzyme is formed, which can initiate transcription.</text>
</comment>
<dbReference type="InterPro" id="IPR045867">
    <property type="entry name" value="DNA-dir_RpoC_beta_prime"/>
</dbReference>
<feature type="binding site" evidence="7">
    <location>
        <position position="877"/>
    </location>
    <ligand>
        <name>Zn(2+)</name>
        <dbReference type="ChEBI" id="CHEBI:29105"/>
        <label>2</label>
    </ligand>
</feature>
<accession>A0A1F5ZIF2</accession>
<keyword evidence="5 7" id="KW-0804">Transcription</keyword>
<dbReference type="EMBL" id="MFIZ01000012">
    <property type="protein sequence ID" value="OGG11887.1"/>
    <property type="molecule type" value="Genomic_DNA"/>
</dbReference>
<feature type="domain" description="RNA polymerase N-terminal" evidence="9">
    <location>
        <begin position="324"/>
        <end position="601"/>
    </location>
</feature>
<keyword evidence="1 7" id="KW-0240">DNA-directed RNA polymerase</keyword>
<dbReference type="Gene3D" id="1.10.1790.20">
    <property type="match status" value="1"/>
</dbReference>
<comment type="similarity">
    <text evidence="7 8">Belongs to the RNA polymerase beta' chain family.</text>
</comment>
<feature type="binding site" evidence="7">
    <location>
        <position position="81"/>
    </location>
    <ligand>
        <name>Zn(2+)</name>
        <dbReference type="ChEBI" id="CHEBI:29105"/>
        <label>1</label>
    </ligand>
</feature>
<dbReference type="HAMAP" id="MF_01322">
    <property type="entry name" value="RNApol_bact_RpoC"/>
    <property type="match status" value="1"/>
</dbReference>
<evidence type="ECO:0000256" key="4">
    <source>
        <dbReference type="ARBA" id="ARBA00022723"/>
    </source>
</evidence>
<evidence type="ECO:0000256" key="6">
    <source>
        <dbReference type="ARBA" id="ARBA00048552"/>
    </source>
</evidence>
<comment type="cofactor">
    <cofactor evidence="7">
        <name>Zn(2+)</name>
        <dbReference type="ChEBI" id="CHEBI:29105"/>
    </cofactor>
    <text evidence="7">Binds 2 Zn(2+) ions per subunit.</text>
</comment>
<dbReference type="GO" id="GO:0003899">
    <property type="term" value="F:DNA-directed RNA polymerase activity"/>
    <property type="evidence" value="ECO:0007669"/>
    <property type="project" value="UniProtKB-UniRule"/>
</dbReference>
<dbReference type="GO" id="GO:0003677">
    <property type="term" value="F:DNA binding"/>
    <property type="evidence" value="ECO:0007669"/>
    <property type="project" value="UniProtKB-UniRule"/>
</dbReference>
<dbReference type="InterPro" id="IPR007066">
    <property type="entry name" value="RNA_pol_Rpb1_3"/>
</dbReference>
<dbReference type="GO" id="GO:0000287">
    <property type="term" value="F:magnesium ion binding"/>
    <property type="evidence" value="ECO:0007669"/>
    <property type="project" value="UniProtKB-UniRule"/>
</dbReference>
<keyword evidence="4 7" id="KW-0479">Metal-binding</keyword>
<feature type="binding site" evidence="7">
    <location>
        <position position="549"/>
    </location>
    <ligand>
        <name>Mg(2+)</name>
        <dbReference type="ChEBI" id="CHEBI:18420"/>
    </ligand>
</feature>
<dbReference type="AlphaFoldDB" id="A0A1F5ZIF2"/>
<dbReference type="Pfam" id="PF04983">
    <property type="entry name" value="RNA_pol_Rpb1_3"/>
    <property type="match status" value="1"/>
</dbReference>
<evidence type="ECO:0000256" key="2">
    <source>
        <dbReference type="ARBA" id="ARBA00022679"/>
    </source>
</evidence>
<feature type="binding site" evidence="7">
    <location>
        <position position="547"/>
    </location>
    <ligand>
        <name>Mg(2+)</name>
        <dbReference type="ChEBI" id="CHEBI:18420"/>
    </ligand>
</feature>
<feature type="binding site" evidence="7">
    <location>
        <position position="68"/>
    </location>
    <ligand>
        <name>Zn(2+)</name>
        <dbReference type="ChEBI" id="CHEBI:29105"/>
        <label>1</label>
    </ligand>
</feature>
<dbReference type="PANTHER" id="PTHR19376:SF54">
    <property type="entry name" value="DNA-DIRECTED RNA POLYMERASE SUBUNIT BETA"/>
    <property type="match status" value="1"/>
</dbReference>
<dbReference type="Proteomes" id="UP000177268">
    <property type="component" value="Unassembled WGS sequence"/>
</dbReference>
<dbReference type="InterPro" id="IPR038120">
    <property type="entry name" value="Rpb1_funnel_sf"/>
</dbReference>
<evidence type="ECO:0000256" key="1">
    <source>
        <dbReference type="ARBA" id="ARBA00022478"/>
    </source>
</evidence>
<comment type="cofactor">
    <cofactor evidence="7">
        <name>Mg(2+)</name>
        <dbReference type="ChEBI" id="CHEBI:18420"/>
    </cofactor>
    <text evidence="7">Binds 1 Mg(2+) ion per subunit.</text>
</comment>
<dbReference type="InterPro" id="IPR044893">
    <property type="entry name" value="RNA_pol_Rpb1_clamp_domain"/>
</dbReference>
<feature type="binding site" evidence="7">
    <location>
        <position position="66"/>
    </location>
    <ligand>
        <name>Zn(2+)</name>
        <dbReference type="ChEBI" id="CHEBI:29105"/>
        <label>1</label>
    </ligand>
</feature>
<dbReference type="GO" id="GO:0000428">
    <property type="term" value="C:DNA-directed RNA polymerase complex"/>
    <property type="evidence" value="ECO:0007669"/>
    <property type="project" value="UniProtKB-KW"/>
</dbReference>
<dbReference type="Pfam" id="PF04998">
    <property type="entry name" value="RNA_pol_Rpb1_5"/>
    <property type="match status" value="1"/>
</dbReference>
<keyword evidence="2 7" id="KW-0808">Transferase</keyword>
<dbReference type="Gene3D" id="2.40.40.20">
    <property type="match status" value="1"/>
</dbReference>
<name>A0A1F5ZIF2_9BACT</name>
<dbReference type="Pfam" id="PF04997">
    <property type="entry name" value="RNA_pol_Rpb1_1"/>
    <property type="match status" value="1"/>
</dbReference>